<feature type="domain" description="N-acetyltransferase" evidence="1">
    <location>
        <begin position="3"/>
        <end position="126"/>
    </location>
</feature>
<evidence type="ECO:0000313" key="2">
    <source>
        <dbReference type="EMBL" id="KOS69280.1"/>
    </source>
</evidence>
<proteinExistence type="predicted"/>
<dbReference type="RefSeq" id="WP_053584143.1">
    <property type="nucleotide sequence ID" value="NZ_LGRV01000003.1"/>
</dbReference>
<dbReference type="InterPro" id="IPR016181">
    <property type="entry name" value="Acyl_CoA_acyltransferase"/>
</dbReference>
<keyword evidence="3" id="KW-1185">Reference proteome</keyword>
<reference evidence="3" key="1">
    <citation type="submission" date="2015-07" db="EMBL/GenBank/DDBJ databases">
        <title>Fjat-14205 dsm 2895.</title>
        <authorList>
            <person name="Liu B."/>
            <person name="Wang J."/>
            <person name="Zhu Y."/>
            <person name="Liu G."/>
            <person name="Chen Q."/>
            <person name="Chen Z."/>
            <person name="Lan J."/>
            <person name="Che J."/>
            <person name="Ge C."/>
            <person name="Shi H."/>
            <person name="Pan Z."/>
            <person name="Liu X."/>
        </authorList>
    </citation>
    <scope>NUCLEOTIDE SEQUENCE [LARGE SCALE GENOMIC DNA]</scope>
    <source>
        <strain evidence="3">DSM 25560</strain>
    </source>
</reference>
<dbReference type="Gene3D" id="3.40.630.30">
    <property type="match status" value="1"/>
</dbReference>
<accession>A0ABR5K3D4</accession>
<evidence type="ECO:0000259" key="1">
    <source>
        <dbReference type="PROSITE" id="PS51186"/>
    </source>
</evidence>
<gene>
    <name evidence="2" type="ORF">AEA09_12420</name>
</gene>
<comment type="caution">
    <text evidence="2">The sequence shown here is derived from an EMBL/GenBank/DDBJ whole genome shotgun (WGS) entry which is preliminary data.</text>
</comment>
<organism evidence="2 3">
    <name type="scientific">Lysinibacillus contaminans</name>
    <dbReference type="NCBI Taxonomy" id="1293441"/>
    <lineage>
        <taxon>Bacteria</taxon>
        <taxon>Bacillati</taxon>
        <taxon>Bacillota</taxon>
        <taxon>Bacilli</taxon>
        <taxon>Bacillales</taxon>
        <taxon>Bacillaceae</taxon>
        <taxon>Lysinibacillus</taxon>
    </lineage>
</organism>
<protein>
    <submittedName>
        <fullName evidence="2">Acetyltransferase</fullName>
    </submittedName>
</protein>
<dbReference type="EMBL" id="LGRV01000003">
    <property type="protein sequence ID" value="KOS69280.1"/>
    <property type="molecule type" value="Genomic_DNA"/>
</dbReference>
<name>A0ABR5K3D4_9BACI</name>
<evidence type="ECO:0000313" key="3">
    <source>
        <dbReference type="Proteomes" id="UP000050668"/>
    </source>
</evidence>
<dbReference type="Pfam" id="PF00583">
    <property type="entry name" value="Acetyltransf_1"/>
    <property type="match status" value="1"/>
</dbReference>
<sequence>MLIRYKKAFEKIAMGLLSFMPNEKDIKKLTETIQSYENDENWILYLLKKNDEYVGIVGLVLDDKTATIQHVSVIPSYRGEGFAKEMLQEVAALGLYENVRATDETRGIVEKCIDCTEENEDGPKDL</sequence>
<dbReference type="Proteomes" id="UP000050668">
    <property type="component" value="Unassembled WGS sequence"/>
</dbReference>
<dbReference type="InterPro" id="IPR000182">
    <property type="entry name" value="GNAT_dom"/>
</dbReference>
<dbReference type="SUPFAM" id="SSF55729">
    <property type="entry name" value="Acyl-CoA N-acyltransferases (Nat)"/>
    <property type="match status" value="1"/>
</dbReference>
<dbReference type="PROSITE" id="PS51186">
    <property type="entry name" value="GNAT"/>
    <property type="match status" value="1"/>
</dbReference>